<reference evidence="6" key="1">
    <citation type="submission" date="2016-10" db="EMBL/GenBank/DDBJ databases">
        <authorList>
            <person name="Varghese N."/>
            <person name="Submissions S."/>
        </authorList>
    </citation>
    <scope>NUCLEOTIDE SEQUENCE [LARGE SCALE GENOMIC DNA]</scope>
    <source>
        <strain evidence="6">CGMCC 1.9230</strain>
    </source>
</reference>
<keyword evidence="1" id="KW-0805">Transcription regulation</keyword>
<dbReference type="AlphaFoldDB" id="A0A1H5Z3P2"/>
<gene>
    <name evidence="5" type="ORF">SAMN04488130_10995</name>
</gene>
<keyword evidence="2" id="KW-0238">DNA-binding</keyword>
<protein>
    <submittedName>
        <fullName evidence="5">Regulatory protein, luxR family</fullName>
    </submittedName>
</protein>
<dbReference type="PRINTS" id="PR00038">
    <property type="entry name" value="HTHLUXR"/>
</dbReference>
<dbReference type="Proteomes" id="UP000236737">
    <property type="component" value="Unassembled WGS sequence"/>
</dbReference>
<dbReference type="GO" id="GO:0006355">
    <property type="term" value="P:regulation of DNA-templated transcription"/>
    <property type="evidence" value="ECO:0007669"/>
    <property type="project" value="InterPro"/>
</dbReference>
<dbReference type="PROSITE" id="PS50043">
    <property type="entry name" value="HTH_LUXR_2"/>
    <property type="match status" value="1"/>
</dbReference>
<evidence type="ECO:0000259" key="4">
    <source>
        <dbReference type="PROSITE" id="PS50043"/>
    </source>
</evidence>
<sequence length="194" mass="21701">MESKSTKENQIHQIPAGLLLGDKRTEIFGCRTTKKTFFVTNGQTAHFNEICGKKKAQIFEQMLNDDAAIEDLKHLSQEEAIEKFAFCIYGAADHEADFCEEGELHKADNFICSNNCQCLKWKSKSITVDGIPLTAREIQIVTLMASDLADKQIASELNISESTLNTHKHNLFEKASVHSKSGLITKAINQKIIQ</sequence>
<feature type="domain" description="HTH luxR-type" evidence="4">
    <location>
        <begin position="126"/>
        <end position="191"/>
    </location>
</feature>
<dbReference type="PANTHER" id="PTHR44688:SF16">
    <property type="entry name" value="DNA-BINDING TRANSCRIPTIONAL ACTIVATOR DEVR_DOSR"/>
    <property type="match status" value="1"/>
</dbReference>
<evidence type="ECO:0000256" key="3">
    <source>
        <dbReference type="ARBA" id="ARBA00023163"/>
    </source>
</evidence>
<dbReference type="PANTHER" id="PTHR44688">
    <property type="entry name" value="DNA-BINDING TRANSCRIPTIONAL ACTIVATOR DEVR_DOSR"/>
    <property type="match status" value="1"/>
</dbReference>
<keyword evidence="6" id="KW-1185">Reference proteome</keyword>
<proteinExistence type="predicted"/>
<dbReference type="EMBL" id="FNVP01000009">
    <property type="protein sequence ID" value="SEG31199.1"/>
    <property type="molecule type" value="Genomic_DNA"/>
</dbReference>
<dbReference type="GO" id="GO:0003677">
    <property type="term" value="F:DNA binding"/>
    <property type="evidence" value="ECO:0007669"/>
    <property type="project" value="UniProtKB-KW"/>
</dbReference>
<dbReference type="InterPro" id="IPR036388">
    <property type="entry name" value="WH-like_DNA-bd_sf"/>
</dbReference>
<dbReference type="CDD" id="cd06170">
    <property type="entry name" value="LuxR_C_like"/>
    <property type="match status" value="1"/>
</dbReference>
<dbReference type="InterPro" id="IPR000792">
    <property type="entry name" value="Tscrpt_reg_LuxR_C"/>
</dbReference>
<dbReference type="SMART" id="SM00421">
    <property type="entry name" value="HTH_LUXR"/>
    <property type="match status" value="1"/>
</dbReference>
<dbReference type="RefSeq" id="WP_104000314.1">
    <property type="nucleotide sequence ID" value="NZ_FNVP01000009.1"/>
</dbReference>
<keyword evidence="3" id="KW-0804">Transcription</keyword>
<dbReference type="Gene3D" id="1.10.10.10">
    <property type="entry name" value="Winged helix-like DNA-binding domain superfamily/Winged helix DNA-binding domain"/>
    <property type="match status" value="1"/>
</dbReference>
<evidence type="ECO:0000313" key="6">
    <source>
        <dbReference type="Proteomes" id="UP000236737"/>
    </source>
</evidence>
<dbReference type="InterPro" id="IPR016032">
    <property type="entry name" value="Sig_transdc_resp-reg_C-effctor"/>
</dbReference>
<dbReference type="SUPFAM" id="SSF46894">
    <property type="entry name" value="C-terminal effector domain of the bipartite response regulators"/>
    <property type="match status" value="1"/>
</dbReference>
<evidence type="ECO:0000256" key="1">
    <source>
        <dbReference type="ARBA" id="ARBA00023015"/>
    </source>
</evidence>
<evidence type="ECO:0000313" key="5">
    <source>
        <dbReference type="EMBL" id="SEG31199.1"/>
    </source>
</evidence>
<organism evidence="5 6">
    <name type="scientific">Flavobacterium urumqiense</name>
    <dbReference type="NCBI Taxonomy" id="935224"/>
    <lineage>
        <taxon>Bacteria</taxon>
        <taxon>Pseudomonadati</taxon>
        <taxon>Bacteroidota</taxon>
        <taxon>Flavobacteriia</taxon>
        <taxon>Flavobacteriales</taxon>
        <taxon>Flavobacteriaceae</taxon>
        <taxon>Flavobacterium</taxon>
    </lineage>
</organism>
<dbReference type="Pfam" id="PF00196">
    <property type="entry name" value="GerE"/>
    <property type="match status" value="1"/>
</dbReference>
<accession>A0A1H5Z3P2</accession>
<evidence type="ECO:0000256" key="2">
    <source>
        <dbReference type="ARBA" id="ARBA00023125"/>
    </source>
</evidence>
<name>A0A1H5Z3P2_9FLAO</name>
<dbReference type="OrthoDB" id="1346789at2"/>